<evidence type="ECO:0000313" key="2">
    <source>
        <dbReference type="Proteomes" id="UP000190285"/>
    </source>
</evidence>
<dbReference type="OrthoDB" id="2988380at2"/>
<name>A0A1T5KY89_9FIRM</name>
<evidence type="ECO:0000313" key="1">
    <source>
        <dbReference type="EMBL" id="SKC68772.1"/>
    </source>
</evidence>
<protein>
    <submittedName>
        <fullName evidence="1">Uncharacterized protein</fullName>
    </submittedName>
</protein>
<gene>
    <name evidence="1" type="ORF">SAMN02194393_02186</name>
</gene>
<dbReference type="RefSeq" id="WP_079491609.1">
    <property type="nucleotide sequence ID" value="NZ_FUZT01000005.1"/>
</dbReference>
<proteinExistence type="predicted"/>
<reference evidence="2" key="1">
    <citation type="submission" date="2017-02" db="EMBL/GenBank/DDBJ databases">
        <authorList>
            <person name="Varghese N."/>
            <person name="Submissions S."/>
        </authorList>
    </citation>
    <scope>NUCLEOTIDE SEQUENCE [LARGE SCALE GENOMIC DNA]</scope>
    <source>
        <strain evidence="2">M1</strain>
    </source>
</reference>
<organism evidence="1 2">
    <name type="scientific">Maledivibacter halophilus</name>
    <dbReference type="NCBI Taxonomy" id="36842"/>
    <lineage>
        <taxon>Bacteria</taxon>
        <taxon>Bacillati</taxon>
        <taxon>Bacillota</taxon>
        <taxon>Clostridia</taxon>
        <taxon>Peptostreptococcales</taxon>
        <taxon>Caminicellaceae</taxon>
        <taxon>Maledivibacter</taxon>
    </lineage>
</organism>
<accession>A0A1T5KY89</accession>
<keyword evidence="2" id="KW-1185">Reference proteome</keyword>
<dbReference type="Proteomes" id="UP000190285">
    <property type="component" value="Unassembled WGS sequence"/>
</dbReference>
<dbReference type="EMBL" id="FUZT01000005">
    <property type="protein sequence ID" value="SKC68772.1"/>
    <property type="molecule type" value="Genomic_DNA"/>
</dbReference>
<dbReference type="AlphaFoldDB" id="A0A1T5KY89"/>
<sequence length="233" mass="28076">MISQMAMKNYLKDISKREYEIAIYNNAMKLNPMMEDYLQYRQFINLMDLEEYTNGFLRAKRATKKPLDEYYYLFYYEKLDYVVPVAFQSSIALITDFEGNIINDVYYLSHKYRIRDLHICVLPLKDETVIALFVEKNSKRYRKFYRQFNKLDRYKKLEAINYMIFSYSEDIYMSKSLNEEVINNPKLKEIAKMTIFLESSDPIQDALGIAQKEFSFDKMNSIPNILSEEYRLR</sequence>